<organism evidence="3">
    <name type="scientific">Selaginella moellendorffii</name>
    <name type="common">Spikemoss</name>
    <dbReference type="NCBI Taxonomy" id="88036"/>
    <lineage>
        <taxon>Eukaryota</taxon>
        <taxon>Viridiplantae</taxon>
        <taxon>Streptophyta</taxon>
        <taxon>Embryophyta</taxon>
        <taxon>Tracheophyta</taxon>
        <taxon>Lycopodiopsida</taxon>
        <taxon>Selaginellales</taxon>
        <taxon>Selaginellaceae</taxon>
        <taxon>Selaginella</taxon>
    </lineage>
</organism>
<dbReference type="KEGG" id="smo:SELMODRAFT_417460"/>
<sequence>MGPFSIFLAPNWRYISNVKMYVSSFCNGIFDLHCTQSMFPTKGFGELLEDPQEWGVPVMTMVSKGPLNGAKCRPCRAKIRGEEGRTIAETLNRGWSWSGPNEGVELCDATGDWDADWEAVYDNVVGQRGQLERLRVCHLGTLDECVERLTEFERMWGEWDAPSLASICERKFMI</sequence>
<gene>
    <name evidence="2" type="ORF">SELMODRAFT_417460</name>
</gene>
<evidence type="ECO:0000313" key="2">
    <source>
        <dbReference type="EMBL" id="EFJ21427.1"/>
    </source>
</evidence>
<keyword evidence="3" id="KW-1185">Reference proteome</keyword>
<dbReference type="HOGENOM" id="CLU_1542704_0_0_1"/>
<feature type="domain" description="DUF7796" evidence="1">
    <location>
        <begin position="51"/>
        <end position="170"/>
    </location>
</feature>
<evidence type="ECO:0000313" key="3">
    <source>
        <dbReference type="Proteomes" id="UP000001514"/>
    </source>
</evidence>
<dbReference type="EMBL" id="GL377599">
    <property type="protein sequence ID" value="EFJ21427.1"/>
    <property type="molecule type" value="Genomic_DNA"/>
</dbReference>
<protein>
    <recommendedName>
        <fullName evidence="1">DUF7796 domain-containing protein</fullName>
    </recommendedName>
</protein>
<reference evidence="2 3" key="1">
    <citation type="journal article" date="2011" name="Science">
        <title>The Selaginella genome identifies genetic changes associated with the evolution of vascular plants.</title>
        <authorList>
            <person name="Banks J.A."/>
            <person name="Nishiyama T."/>
            <person name="Hasebe M."/>
            <person name="Bowman J.L."/>
            <person name="Gribskov M."/>
            <person name="dePamphilis C."/>
            <person name="Albert V.A."/>
            <person name="Aono N."/>
            <person name="Aoyama T."/>
            <person name="Ambrose B.A."/>
            <person name="Ashton N.W."/>
            <person name="Axtell M.J."/>
            <person name="Barker E."/>
            <person name="Barker M.S."/>
            <person name="Bennetzen J.L."/>
            <person name="Bonawitz N.D."/>
            <person name="Chapple C."/>
            <person name="Cheng C."/>
            <person name="Correa L.G."/>
            <person name="Dacre M."/>
            <person name="DeBarry J."/>
            <person name="Dreyer I."/>
            <person name="Elias M."/>
            <person name="Engstrom E.M."/>
            <person name="Estelle M."/>
            <person name="Feng L."/>
            <person name="Finet C."/>
            <person name="Floyd S.K."/>
            <person name="Frommer W.B."/>
            <person name="Fujita T."/>
            <person name="Gramzow L."/>
            <person name="Gutensohn M."/>
            <person name="Harholt J."/>
            <person name="Hattori M."/>
            <person name="Heyl A."/>
            <person name="Hirai T."/>
            <person name="Hiwatashi Y."/>
            <person name="Ishikawa M."/>
            <person name="Iwata M."/>
            <person name="Karol K.G."/>
            <person name="Koehler B."/>
            <person name="Kolukisaoglu U."/>
            <person name="Kubo M."/>
            <person name="Kurata T."/>
            <person name="Lalonde S."/>
            <person name="Li K."/>
            <person name="Li Y."/>
            <person name="Litt A."/>
            <person name="Lyons E."/>
            <person name="Manning G."/>
            <person name="Maruyama T."/>
            <person name="Michael T.P."/>
            <person name="Mikami K."/>
            <person name="Miyazaki S."/>
            <person name="Morinaga S."/>
            <person name="Murata T."/>
            <person name="Mueller-Roeber B."/>
            <person name="Nelson D.R."/>
            <person name="Obara M."/>
            <person name="Oguri Y."/>
            <person name="Olmstead R.G."/>
            <person name="Onodera N."/>
            <person name="Petersen B.L."/>
            <person name="Pils B."/>
            <person name="Prigge M."/>
            <person name="Rensing S.A."/>
            <person name="Riano-Pachon D.M."/>
            <person name="Roberts A.W."/>
            <person name="Sato Y."/>
            <person name="Scheller H.V."/>
            <person name="Schulz B."/>
            <person name="Schulz C."/>
            <person name="Shakirov E.V."/>
            <person name="Shibagaki N."/>
            <person name="Shinohara N."/>
            <person name="Shippen D.E."/>
            <person name="Soerensen I."/>
            <person name="Sotooka R."/>
            <person name="Sugimoto N."/>
            <person name="Sugita M."/>
            <person name="Sumikawa N."/>
            <person name="Tanurdzic M."/>
            <person name="Theissen G."/>
            <person name="Ulvskov P."/>
            <person name="Wakazuki S."/>
            <person name="Weng J.K."/>
            <person name="Willats W.W."/>
            <person name="Wipf D."/>
            <person name="Wolf P.G."/>
            <person name="Yang L."/>
            <person name="Zimmer A.D."/>
            <person name="Zhu Q."/>
            <person name="Mitros T."/>
            <person name="Hellsten U."/>
            <person name="Loque D."/>
            <person name="Otillar R."/>
            <person name="Salamov A."/>
            <person name="Schmutz J."/>
            <person name="Shapiro H."/>
            <person name="Lindquist E."/>
            <person name="Lucas S."/>
            <person name="Rokhsar D."/>
            <person name="Grigoriev I.V."/>
        </authorList>
    </citation>
    <scope>NUCLEOTIDE SEQUENCE [LARGE SCALE GENOMIC DNA]</scope>
</reference>
<dbReference type="PANTHER" id="PTHR35112:SF1">
    <property type="entry name" value="RING_FYVE_PHD ZINC FINGER SUPERFAMILY PROTEIN"/>
    <property type="match status" value="1"/>
</dbReference>
<dbReference type="OMA" id="IFLAPNW"/>
<dbReference type="InterPro" id="IPR056698">
    <property type="entry name" value="DUF7796"/>
</dbReference>
<dbReference type="AlphaFoldDB" id="D8S2A5"/>
<dbReference type="InParanoid" id="D8S2A5"/>
<name>D8S2A5_SELML</name>
<dbReference type="Pfam" id="PF25072">
    <property type="entry name" value="DUF7796"/>
    <property type="match status" value="1"/>
</dbReference>
<accession>D8S2A5</accession>
<dbReference type="Proteomes" id="UP000001514">
    <property type="component" value="Unassembled WGS sequence"/>
</dbReference>
<proteinExistence type="predicted"/>
<dbReference type="Gramene" id="EFJ21427">
    <property type="protein sequence ID" value="EFJ21427"/>
    <property type="gene ID" value="SELMODRAFT_417460"/>
</dbReference>
<dbReference type="PANTHER" id="PTHR35112">
    <property type="entry name" value="OS08G0360500 PROTEIN"/>
    <property type="match status" value="1"/>
</dbReference>
<evidence type="ECO:0000259" key="1">
    <source>
        <dbReference type="Pfam" id="PF25072"/>
    </source>
</evidence>